<proteinExistence type="predicted"/>
<feature type="region of interest" description="Disordered" evidence="1">
    <location>
        <begin position="1"/>
        <end position="91"/>
    </location>
</feature>
<feature type="non-terminal residue" evidence="2">
    <location>
        <position position="91"/>
    </location>
</feature>
<organism evidence="2">
    <name type="scientific">uncultured Gemmatimonadaceae bacterium</name>
    <dbReference type="NCBI Taxonomy" id="246130"/>
    <lineage>
        <taxon>Bacteria</taxon>
        <taxon>Pseudomonadati</taxon>
        <taxon>Gemmatimonadota</taxon>
        <taxon>Gemmatimonadia</taxon>
        <taxon>Gemmatimonadales</taxon>
        <taxon>Gemmatimonadaceae</taxon>
        <taxon>environmental samples</taxon>
    </lineage>
</organism>
<reference evidence="2" key="1">
    <citation type="submission" date="2020-02" db="EMBL/GenBank/DDBJ databases">
        <authorList>
            <person name="Meier V. D."/>
        </authorList>
    </citation>
    <scope>NUCLEOTIDE SEQUENCE</scope>
    <source>
        <strain evidence="2">AVDCRST_MAG40</strain>
    </source>
</reference>
<feature type="compositionally biased region" description="Basic and acidic residues" evidence="1">
    <location>
        <begin position="14"/>
        <end position="48"/>
    </location>
</feature>
<feature type="compositionally biased region" description="Low complexity" evidence="1">
    <location>
        <begin position="63"/>
        <end position="72"/>
    </location>
</feature>
<dbReference type="AlphaFoldDB" id="A0A6J4LYU2"/>
<feature type="non-terminal residue" evidence="2">
    <location>
        <position position="1"/>
    </location>
</feature>
<gene>
    <name evidence="2" type="ORF">AVDCRST_MAG40-2516</name>
</gene>
<evidence type="ECO:0000256" key="1">
    <source>
        <dbReference type="SAM" id="MobiDB-lite"/>
    </source>
</evidence>
<accession>A0A6J4LYU2</accession>
<protein>
    <submittedName>
        <fullName evidence="2">Uncharacterized protein</fullName>
    </submittedName>
</protein>
<dbReference type="EMBL" id="CADCTX010000718">
    <property type="protein sequence ID" value="CAA9343540.1"/>
    <property type="molecule type" value="Genomic_DNA"/>
</dbReference>
<name>A0A6J4LYU2_9BACT</name>
<evidence type="ECO:0000313" key="2">
    <source>
        <dbReference type="EMBL" id="CAA9343540.1"/>
    </source>
</evidence>
<feature type="compositionally biased region" description="Basic residues" evidence="1">
    <location>
        <begin position="81"/>
        <end position="91"/>
    </location>
</feature>
<sequence>GPQPRPRPQPVHRLLHDAVRPPERRDGRRARVEDRRLDHQRPAVRGDPDLQLVRVRRVGGARGPHAPGARAAPPVPERAAGRPRRPTHPLL</sequence>